<dbReference type="RefSeq" id="WP_073435825.1">
    <property type="nucleotide sequence ID" value="NZ_BJXU01000072.1"/>
</dbReference>
<dbReference type="OrthoDB" id="9791837at2"/>
<dbReference type="Proteomes" id="UP000321726">
    <property type="component" value="Unassembled WGS sequence"/>
</dbReference>
<evidence type="ECO:0000313" key="6">
    <source>
        <dbReference type="EMBL" id="SHM35977.1"/>
    </source>
</evidence>
<dbReference type="Proteomes" id="UP000184123">
    <property type="component" value="Unassembled WGS sequence"/>
</dbReference>
<accession>A0A1M7I6C2</accession>
<dbReference type="STRING" id="44933.SAMN05660971_02819"/>
<keyword evidence="3" id="KW-0949">S-adenosyl-L-methionine</keyword>
<dbReference type="PANTHER" id="PTHR43464:SF19">
    <property type="entry name" value="UBIQUINONE BIOSYNTHESIS O-METHYLTRANSFERASE, MITOCHONDRIAL"/>
    <property type="match status" value="1"/>
</dbReference>
<dbReference type="AlphaFoldDB" id="A0A1M7I6C2"/>
<dbReference type="Gene3D" id="3.40.50.150">
    <property type="entry name" value="Vaccinia Virus protein VP39"/>
    <property type="match status" value="1"/>
</dbReference>
<name>A0A1M7I6C2_9GAMM</name>
<dbReference type="GO" id="GO:0008757">
    <property type="term" value="F:S-adenosylmethionine-dependent methyltransferase activity"/>
    <property type="evidence" value="ECO:0007669"/>
    <property type="project" value="InterPro"/>
</dbReference>
<evidence type="ECO:0000313" key="7">
    <source>
        <dbReference type="Proteomes" id="UP000184123"/>
    </source>
</evidence>
<evidence type="ECO:0000259" key="4">
    <source>
        <dbReference type="Pfam" id="PF08241"/>
    </source>
</evidence>
<reference evidence="6 7" key="1">
    <citation type="submission" date="2016-11" db="EMBL/GenBank/DDBJ databases">
        <authorList>
            <person name="Jaros S."/>
            <person name="Januszkiewicz K."/>
            <person name="Wedrychowicz H."/>
        </authorList>
    </citation>
    <scope>NUCLEOTIDE SEQUENCE [LARGE SCALE GENOMIC DNA]</scope>
    <source>
        <strain evidence="6 7">DSM 4740</strain>
    </source>
</reference>
<evidence type="ECO:0000256" key="1">
    <source>
        <dbReference type="ARBA" id="ARBA00022603"/>
    </source>
</evidence>
<feature type="domain" description="Methyltransferase type 11" evidence="4">
    <location>
        <begin position="47"/>
        <end position="141"/>
    </location>
</feature>
<keyword evidence="8" id="KW-1185">Reference proteome</keyword>
<evidence type="ECO:0000256" key="3">
    <source>
        <dbReference type="ARBA" id="ARBA00022691"/>
    </source>
</evidence>
<dbReference type="GO" id="GO:0032259">
    <property type="term" value="P:methylation"/>
    <property type="evidence" value="ECO:0007669"/>
    <property type="project" value="UniProtKB-KW"/>
</dbReference>
<dbReference type="InterPro" id="IPR013216">
    <property type="entry name" value="Methyltransf_11"/>
</dbReference>
<evidence type="ECO:0000313" key="8">
    <source>
        <dbReference type="Proteomes" id="UP000321726"/>
    </source>
</evidence>
<dbReference type="PANTHER" id="PTHR43464">
    <property type="entry name" value="METHYLTRANSFERASE"/>
    <property type="match status" value="1"/>
</dbReference>
<keyword evidence="1 6" id="KW-0489">Methyltransferase</keyword>
<gene>
    <name evidence="5" type="ORF">HCU01_19810</name>
    <name evidence="6" type="ORF">SAMN05660971_02819</name>
</gene>
<dbReference type="SUPFAM" id="SSF53335">
    <property type="entry name" value="S-adenosyl-L-methionine-dependent methyltransferases"/>
    <property type="match status" value="1"/>
</dbReference>
<organism evidence="6 7">
    <name type="scientific">Halomonas cupida</name>
    <dbReference type="NCBI Taxonomy" id="44933"/>
    <lineage>
        <taxon>Bacteria</taxon>
        <taxon>Pseudomonadati</taxon>
        <taxon>Pseudomonadota</taxon>
        <taxon>Gammaproteobacteria</taxon>
        <taxon>Oceanospirillales</taxon>
        <taxon>Halomonadaceae</taxon>
        <taxon>Halomonas</taxon>
    </lineage>
</organism>
<evidence type="ECO:0000256" key="2">
    <source>
        <dbReference type="ARBA" id="ARBA00022679"/>
    </source>
</evidence>
<evidence type="ECO:0000313" key="5">
    <source>
        <dbReference type="EMBL" id="GEN24032.1"/>
    </source>
</evidence>
<protein>
    <submittedName>
        <fullName evidence="6">Methyltransferase domain-containing protein</fullName>
    </submittedName>
    <submittedName>
        <fullName evidence="5">SAM-dependent methyltransferase</fullName>
    </submittedName>
</protein>
<sequence length="242" mass="27133">MSRNIYDDPEFFAGYAQLPRSQQGLAAAPEWPSLQAMLPDLNGLNVLDLGCGYGWFCRSARQQGASQVLGIDLSRRMLDRAEAMTDDPGIIYRLDDLADLSLPERTFDVAYSSLALHYLPDLAPLLNTVQQALKPGGWLVFSTEHPIYTCPTDHRWLTDDQGTRYWALHRYQDEGQRTSDWLAPGVVKYHRTLATILNAVMAAGFTLRHVDEWGPSAEQMASDSSLIEEAERPMFVLVSAQI</sequence>
<keyword evidence="2 6" id="KW-0808">Transferase</keyword>
<dbReference type="InterPro" id="IPR029063">
    <property type="entry name" value="SAM-dependent_MTases_sf"/>
</dbReference>
<dbReference type="EMBL" id="FRCA01000007">
    <property type="protein sequence ID" value="SHM35977.1"/>
    <property type="molecule type" value="Genomic_DNA"/>
</dbReference>
<dbReference type="EMBL" id="BJXU01000072">
    <property type="protein sequence ID" value="GEN24032.1"/>
    <property type="molecule type" value="Genomic_DNA"/>
</dbReference>
<proteinExistence type="predicted"/>
<dbReference type="CDD" id="cd02440">
    <property type="entry name" value="AdoMet_MTases"/>
    <property type="match status" value="1"/>
</dbReference>
<reference evidence="5 8" key="2">
    <citation type="submission" date="2019-07" db="EMBL/GenBank/DDBJ databases">
        <title>Whole genome shotgun sequence of Halomonas cupida NBRC 102219.</title>
        <authorList>
            <person name="Hosoyama A."/>
            <person name="Uohara A."/>
            <person name="Ohji S."/>
            <person name="Ichikawa N."/>
        </authorList>
    </citation>
    <scope>NUCLEOTIDE SEQUENCE [LARGE SCALE GENOMIC DNA]</scope>
    <source>
        <strain evidence="5 8">NBRC 102219</strain>
    </source>
</reference>
<dbReference type="Pfam" id="PF08241">
    <property type="entry name" value="Methyltransf_11"/>
    <property type="match status" value="1"/>
</dbReference>